<dbReference type="InterPro" id="IPR001173">
    <property type="entry name" value="Glyco_trans_2-like"/>
</dbReference>
<dbReference type="CDD" id="cd00761">
    <property type="entry name" value="Glyco_tranf_GTA_type"/>
    <property type="match status" value="1"/>
</dbReference>
<dbReference type="CDD" id="cd01635">
    <property type="entry name" value="Glycosyltransferase_GTB-type"/>
    <property type="match status" value="1"/>
</dbReference>
<evidence type="ECO:0000313" key="3">
    <source>
        <dbReference type="EMBL" id="PKZ42460.1"/>
    </source>
</evidence>
<dbReference type="OrthoDB" id="8549922at2"/>
<feature type="region of interest" description="Disordered" evidence="1">
    <location>
        <begin position="1"/>
        <end position="31"/>
    </location>
</feature>
<name>A0A2I1PCY2_9MICO</name>
<dbReference type="PANTHER" id="PTHR43685">
    <property type="entry name" value="GLYCOSYLTRANSFERASE"/>
    <property type="match status" value="1"/>
</dbReference>
<reference evidence="3 4" key="1">
    <citation type="submission" date="2017-12" db="EMBL/GenBank/DDBJ databases">
        <title>Phylogenetic diversity of female urinary microbiome.</title>
        <authorList>
            <person name="Thomas-White K."/>
            <person name="Wolfe A.J."/>
        </authorList>
    </citation>
    <scope>NUCLEOTIDE SEQUENCE [LARGE SCALE GENOMIC DNA]</scope>
    <source>
        <strain evidence="3 4">UMB1298</strain>
    </source>
</reference>
<gene>
    <name evidence="3" type="ORF">CYJ76_02585</name>
</gene>
<dbReference type="SUPFAM" id="SSF53448">
    <property type="entry name" value="Nucleotide-diphospho-sugar transferases"/>
    <property type="match status" value="1"/>
</dbReference>
<organism evidence="3 4">
    <name type="scientific">Kytococcus schroeteri</name>
    <dbReference type="NCBI Taxonomy" id="138300"/>
    <lineage>
        <taxon>Bacteria</taxon>
        <taxon>Bacillati</taxon>
        <taxon>Actinomycetota</taxon>
        <taxon>Actinomycetes</taxon>
        <taxon>Micrococcales</taxon>
        <taxon>Kytococcaceae</taxon>
        <taxon>Kytococcus</taxon>
    </lineage>
</organism>
<dbReference type="AlphaFoldDB" id="A0A2I1PCY2"/>
<dbReference type="Pfam" id="PF00535">
    <property type="entry name" value="Glycos_transf_2"/>
    <property type="match status" value="1"/>
</dbReference>
<feature type="compositionally biased region" description="Low complexity" evidence="1">
    <location>
        <begin position="11"/>
        <end position="30"/>
    </location>
</feature>
<dbReference type="SUPFAM" id="SSF53756">
    <property type="entry name" value="UDP-Glycosyltransferase/glycogen phosphorylase"/>
    <property type="match status" value="1"/>
</dbReference>
<feature type="domain" description="Glycosyltransferase 2-like" evidence="2">
    <location>
        <begin position="280"/>
        <end position="386"/>
    </location>
</feature>
<dbReference type="PANTHER" id="PTHR43685:SF2">
    <property type="entry name" value="GLYCOSYLTRANSFERASE 2-LIKE DOMAIN-CONTAINING PROTEIN"/>
    <property type="match status" value="1"/>
</dbReference>
<dbReference type="RefSeq" id="WP_101849169.1">
    <property type="nucleotide sequence ID" value="NZ_PKIZ01000003.1"/>
</dbReference>
<comment type="caution">
    <text evidence="3">The sequence shown here is derived from an EMBL/GenBank/DDBJ whole genome shotgun (WGS) entry which is preliminary data.</text>
</comment>
<sequence length="1077" mass="115045">MTAERLPPSTPGTAEPAPTVAVPTAAAPRPLTDEAVAADHAGHASRHPDRLVATLLRTKSVAGRAVLALLAGGEGTTPAQLEDLGRRIDAGDLPADAPEATGALPDPDPALLTQYARVVALQLATPEDVSAALGLFSLAHTLSDGRHPAKAAADLWSQLLVVRQAPGDAERARTVIERGTGTPEPSELSAIDLLNPWRTADGSGVGARPEPAAHERWWQEFSGRLGAGLGATVRLGDVDDLFDRAWLAGHGLDADSLLRTPFDRLVGEGGTPVDHPFRVTVIMSAFNPGPEVLLAARSMVSQTWQNWELLVVDDASPAPTPGVLEAIEDLDPRIHVVRKAVNGGTYRCRNTAIRRATGDAIVVLDSDDWAHPELLEAGVRPLLTPDDPSLAPAIATRQRALRIGDDLRITRPGYPGAISCAPSLMVPMVGGVSRIGFFDPVRKAADTEYARRLEAATGAEVLQTEHVLVLMRTDAGSLSAADFTRGWRHSSRHEYKNAYASWHAAIKQGDDPWLDPDGPPRIAGPHRWSSAVKVPEAARPHVEVVVAGDWRRYGGPQRSMMEEIHSLLEAGHSVGVMHLEALRFMRTTDDPLCAPVQELLDAGRVRLVHLDDAVDVDLLLLRYPPILQYPPHAPVDKHGQPSAVRPRHLVIVANQAPAERDGTDQRYTVPTVEAHARELFGTEPLWTPQGPSIRTILREHTSALTDWDDPGLVDTATWPTRDPDAPLPAVPVVGRYSRDDRIKFPTTWETLAAAYDLGPGVHVRMMGAPRTVKRLRAEATAAGRPAPQPAWELLPHGAMPVEEFLAGTDVFVYVDNPDAHEAFGRTLLEAAASGVPVVTIPKHRETFGDLLLYAEPEEVPAVVQRLLADPVAYRERVEHQLRVVAERYSRASFTQHVEGLVGPPTPEEDEADAPTTGAPAPDVPAVPVVVTVAPTGDPRLPLEVAVDGPAHPDPRLVARTMPLRRPADGERADALAAVGSPEAVQAALGAHAAATASGAGEQAALEAAQRVPGTRAVVLLRDGEVAALVPRGTTTEVDGRTVALQLPTEPLASGLVWRALAPSPQRVSVLAPPQEAA</sequence>
<dbReference type="Proteomes" id="UP000234206">
    <property type="component" value="Unassembled WGS sequence"/>
</dbReference>
<dbReference type="Gene3D" id="3.90.550.10">
    <property type="entry name" value="Spore Coat Polysaccharide Biosynthesis Protein SpsA, Chain A"/>
    <property type="match status" value="1"/>
</dbReference>
<feature type="compositionally biased region" description="Low complexity" evidence="1">
    <location>
        <begin position="913"/>
        <end position="923"/>
    </location>
</feature>
<protein>
    <recommendedName>
        <fullName evidence="2">Glycosyltransferase 2-like domain-containing protein</fullName>
    </recommendedName>
</protein>
<evidence type="ECO:0000256" key="1">
    <source>
        <dbReference type="SAM" id="MobiDB-lite"/>
    </source>
</evidence>
<dbReference type="EMBL" id="PKIZ01000003">
    <property type="protein sequence ID" value="PKZ42460.1"/>
    <property type="molecule type" value="Genomic_DNA"/>
</dbReference>
<evidence type="ECO:0000259" key="2">
    <source>
        <dbReference type="Pfam" id="PF00535"/>
    </source>
</evidence>
<dbReference type="InterPro" id="IPR029044">
    <property type="entry name" value="Nucleotide-diphossugar_trans"/>
</dbReference>
<dbReference type="Gene3D" id="3.40.50.2000">
    <property type="entry name" value="Glycogen Phosphorylase B"/>
    <property type="match status" value="1"/>
</dbReference>
<evidence type="ECO:0000313" key="4">
    <source>
        <dbReference type="Proteomes" id="UP000234206"/>
    </source>
</evidence>
<accession>A0A2I1PCY2</accession>
<dbReference type="InterPro" id="IPR050834">
    <property type="entry name" value="Glycosyltransf_2"/>
</dbReference>
<feature type="region of interest" description="Disordered" evidence="1">
    <location>
        <begin position="898"/>
        <end position="923"/>
    </location>
</feature>
<keyword evidence="4" id="KW-1185">Reference proteome</keyword>
<proteinExistence type="predicted"/>